<dbReference type="EMBL" id="GL876966">
    <property type="protein sequence ID" value="KLU81998.1"/>
    <property type="molecule type" value="Genomic_DNA"/>
</dbReference>
<dbReference type="GO" id="GO:0006813">
    <property type="term" value="P:potassium ion transport"/>
    <property type="evidence" value="ECO:0007669"/>
    <property type="project" value="TreeGrafter"/>
</dbReference>
<reference evidence="2" key="1">
    <citation type="submission" date="2010-05" db="EMBL/GenBank/DDBJ databases">
        <title>The Genome Sequence of Magnaporthe poae strain ATCC 64411.</title>
        <authorList>
            <consortium name="The Broad Institute Genome Sequencing Platform"/>
            <consortium name="Broad Institute Genome Sequencing Center for Infectious Disease"/>
            <person name="Ma L.-J."/>
            <person name="Dead R."/>
            <person name="Young S."/>
            <person name="Zeng Q."/>
            <person name="Koehrsen M."/>
            <person name="Alvarado L."/>
            <person name="Berlin A."/>
            <person name="Chapman S.B."/>
            <person name="Chen Z."/>
            <person name="Freedman E."/>
            <person name="Gellesch M."/>
            <person name="Goldberg J."/>
            <person name="Griggs A."/>
            <person name="Gujja S."/>
            <person name="Heilman E.R."/>
            <person name="Heiman D."/>
            <person name="Hepburn T."/>
            <person name="Howarth C."/>
            <person name="Jen D."/>
            <person name="Larson L."/>
            <person name="Mehta T."/>
            <person name="Neiman D."/>
            <person name="Pearson M."/>
            <person name="Roberts A."/>
            <person name="Saif S."/>
            <person name="Shea T."/>
            <person name="Shenoy N."/>
            <person name="Sisk P."/>
            <person name="Stolte C."/>
            <person name="Sykes S."/>
            <person name="Walk T."/>
            <person name="White J."/>
            <person name="Yandava C."/>
            <person name="Haas B."/>
            <person name="Nusbaum C."/>
            <person name="Birren B."/>
        </authorList>
    </citation>
    <scope>NUCLEOTIDE SEQUENCE</scope>
    <source>
        <strain evidence="2">ATCC 64411</strain>
    </source>
</reference>
<reference evidence="2" key="3">
    <citation type="submission" date="2011-03" db="EMBL/GenBank/DDBJ databases">
        <title>Annotation of Magnaporthe poae ATCC 64411.</title>
        <authorList>
            <person name="Ma L.-J."/>
            <person name="Dead R."/>
            <person name="Young S.K."/>
            <person name="Zeng Q."/>
            <person name="Gargeya S."/>
            <person name="Fitzgerald M."/>
            <person name="Haas B."/>
            <person name="Abouelleil A."/>
            <person name="Alvarado L."/>
            <person name="Arachchi H.M."/>
            <person name="Berlin A."/>
            <person name="Brown A."/>
            <person name="Chapman S.B."/>
            <person name="Chen Z."/>
            <person name="Dunbar C."/>
            <person name="Freedman E."/>
            <person name="Gearin G."/>
            <person name="Gellesch M."/>
            <person name="Goldberg J."/>
            <person name="Griggs A."/>
            <person name="Gujja S."/>
            <person name="Heiman D."/>
            <person name="Howarth C."/>
            <person name="Larson L."/>
            <person name="Lui A."/>
            <person name="MacDonald P.J.P."/>
            <person name="Mehta T."/>
            <person name="Montmayeur A."/>
            <person name="Murphy C."/>
            <person name="Neiman D."/>
            <person name="Pearson M."/>
            <person name="Priest M."/>
            <person name="Roberts A."/>
            <person name="Saif S."/>
            <person name="Shea T."/>
            <person name="Shenoy N."/>
            <person name="Sisk P."/>
            <person name="Stolte C."/>
            <person name="Sykes S."/>
            <person name="Yandava C."/>
            <person name="Wortman J."/>
            <person name="Nusbaum C."/>
            <person name="Birren B."/>
        </authorList>
    </citation>
    <scope>NUCLEOTIDE SEQUENCE</scope>
    <source>
        <strain evidence="2">ATCC 64411</strain>
    </source>
</reference>
<dbReference type="VEuPathDB" id="FungiDB:MAPG_01078"/>
<protein>
    <recommendedName>
        <fullName evidence="5">Mitochondrial K+-H+ exchange-related-domain-containing protein</fullName>
    </recommendedName>
</protein>
<dbReference type="GO" id="GO:0005743">
    <property type="term" value="C:mitochondrial inner membrane"/>
    <property type="evidence" value="ECO:0007669"/>
    <property type="project" value="TreeGrafter"/>
</dbReference>
<dbReference type="EnsemblFungi" id="MAPG_01078T0">
    <property type="protein sequence ID" value="MAPG_01078T0"/>
    <property type="gene ID" value="MAPG_01078"/>
</dbReference>
<sequence length="330" mass="36814">MRLYLLPVSTRRTLLYCKRAPAANEKRTVMDKVQDRAARVWASWEKNEGGWQRKVVEYGNYAFRRIPFEEWGLKSVPPLTAAARRSVEAAAAAREKAGGEESARAEVVYPRTLIQPHQVPEILHTMSTEREGLHRKRLIWCFVGMPFTAPVTLVPIVPNLPFFYLVYRAWSHWRALAGGRHIQLLLQKNLFTLTPSPILDQVYGNQKHPLPAASEPAAEEPPILEAGKIDHPKPDAAPLHPKGETMLLSQDNGRRMTEALDLPQLEVELERAIWQVETAIRSHNGEKDAEQVANKTATPASPGSDSTPPASSTSTVSTDASAKSESKKQQ</sequence>
<evidence type="ECO:0000256" key="1">
    <source>
        <dbReference type="SAM" id="MobiDB-lite"/>
    </source>
</evidence>
<proteinExistence type="predicted"/>
<dbReference type="OMA" id="PFFYLAY"/>
<evidence type="ECO:0008006" key="5">
    <source>
        <dbReference type="Google" id="ProtNLM"/>
    </source>
</evidence>
<dbReference type="eggNOG" id="KOG4539">
    <property type="taxonomic scope" value="Eukaryota"/>
</dbReference>
<dbReference type="Proteomes" id="UP000011715">
    <property type="component" value="Unassembled WGS sequence"/>
</dbReference>
<reference evidence="3" key="4">
    <citation type="journal article" date="2015" name="G3 (Bethesda)">
        <title>Genome sequences of three phytopathogenic species of the Magnaporthaceae family of fungi.</title>
        <authorList>
            <person name="Okagaki L.H."/>
            <person name="Nunes C.C."/>
            <person name="Sailsbery J."/>
            <person name="Clay B."/>
            <person name="Brown D."/>
            <person name="John T."/>
            <person name="Oh Y."/>
            <person name="Young N."/>
            <person name="Fitzgerald M."/>
            <person name="Haas B.J."/>
            <person name="Zeng Q."/>
            <person name="Young S."/>
            <person name="Adiconis X."/>
            <person name="Fan L."/>
            <person name="Levin J.Z."/>
            <person name="Mitchell T.K."/>
            <person name="Okubara P.A."/>
            <person name="Farman M.L."/>
            <person name="Kohn L.M."/>
            <person name="Birren B."/>
            <person name="Ma L.-J."/>
            <person name="Dean R.A."/>
        </authorList>
    </citation>
    <scope>NUCLEOTIDE SEQUENCE</scope>
    <source>
        <strain evidence="3">ATCC 64411 / 73-15</strain>
    </source>
</reference>
<dbReference type="EMBL" id="ADBL01000248">
    <property type="status" value="NOT_ANNOTATED_CDS"/>
    <property type="molecule type" value="Genomic_DNA"/>
</dbReference>
<gene>
    <name evidence="2" type="ORF">MAPG_01078</name>
</gene>
<dbReference type="AlphaFoldDB" id="A0A0C4DMR6"/>
<organism evidence="3 4">
    <name type="scientific">Magnaporthiopsis poae (strain ATCC 64411 / 73-15)</name>
    <name type="common">Kentucky bluegrass fungus</name>
    <name type="synonym">Magnaporthe poae</name>
    <dbReference type="NCBI Taxonomy" id="644358"/>
    <lineage>
        <taxon>Eukaryota</taxon>
        <taxon>Fungi</taxon>
        <taxon>Dikarya</taxon>
        <taxon>Ascomycota</taxon>
        <taxon>Pezizomycotina</taxon>
        <taxon>Sordariomycetes</taxon>
        <taxon>Sordariomycetidae</taxon>
        <taxon>Magnaporthales</taxon>
        <taxon>Magnaporthaceae</taxon>
        <taxon>Magnaporthiopsis</taxon>
    </lineage>
</organism>
<name>A0A0C4DMR6_MAGP6</name>
<dbReference type="Pfam" id="PF10173">
    <property type="entry name" value="Mit_KHE1"/>
    <property type="match status" value="1"/>
</dbReference>
<evidence type="ECO:0000313" key="3">
    <source>
        <dbReference type="EnsemblFungi" id="MAPG_01078T0"/>
    </source>
</evidence>
<feature type="region of interest" description="Disordered" evidence="1">
    <location>
        <begin position="282"/>
        <end position="330"/>
    </location>
</feature>
<keyword evidence="4" id="KW-1185">Reference proteome</keyword>
<dbReference type="PANTHER" id="PTHR28062">
    <property type="entry name" value="K+-H+ EXCHANGE-LIKE PROTEIN"/>
    <property type="match status" value="1"/>
</dbReference>
<dbReference type="OrthoDB" id="5562676at2759"/>
<accession>A0A0C4DMR6</accession>
<reference evidence="4" key="2">
    <citation type="submission" date="2010-05" db="EMBL/GenBank/DDBJ databases">
        <title>The genome sequence of Magnaporthe poae strain ATCC 64411.</title>
        <authorList>
            <person name="Ma L.-J."/>
            <person name="Dead R."/>
            <person name="Young S."/>
            <person name="Zeng Q."/>
            <person name="Koehrsen M."/>
            <person name="Alvarado L."/>
            <person name="Berlin A."/>
            <person name="Chapman S.B."/>
            <person name="Chen Z."/>
            <person name="Freedman E."/>
            <person name="Gellesch M."/>
            <person name="Goldberg J."/>
            <person name="Griggs A."/>
            <person name="Gujja S."/>
            <person name="Heilman E.R."/>
            <person name="Heiman D."/>
            <person name="Hepburn T."/>
            <person name="Howarth C."/>
            <person name="Jen D."/>
            <person name="Larson L."/>
            <person name="Mehta T."/>
            <person name="Neiman D."/>
            <person name="Pearson M."/>
            <person name="Roberts A."/>
            <person name="Saif S."/>
            <person name="Shea T."/>
            <person name="Shenoy N."/>
            <person name="Sisk P."/>
            <person name="Stolte C."/>
            <person name="Sykes S."/>
            <person name="Walk T."/>
            <person name="White J."/>
            <person name="Yandava C."/>
            <person name="Haas B."/>
            <person name="Nusbaum C."/>
            <person name="Birren B."/>
        </authorList>
    </citation>
    <scope>NUCLEOTIDE SEQUENCE [LARGE SCALE GENOMIC DNA]</scope>
    <source>
        <strain evidence="4">ATCC 64411 / 73-15</strain>
    </source>
</reference>
<dbReference type="PANTHER" id="PTHR28062:SF1">
    <property type="entry name" value="TRANSMEMBRANE PROTEIN"/>
    <property type="match status" value="1"/>
</dbReference>
<dbReference type="GO" id="GO:1902600">
    <property type="term" value="P:proton transmembrane transport"/>
    <property type="evidence" value="ECO:0007669"/>
    <property type="project" value="TreeGrafter"/>
</dbReference>
<reference evidence="3" key="5">
    <citation type="submission" date="2015-06" db="UniProtKB">
        <authorList>
            <consortium name="EnsemblFungi"/>
        </authorList>
    </citation>
    <scope>IDENTIFICATION</scope>
    <source>
        <strain evidence="3">ATCC 64411</strain>
    </source>
</reference>
<feature type="compositionally biased region" description="Low complexity" evidence="1">
    <location>
        <begin position="296"/>
        <end position="321"/>
    </location>
</feature>
<evidence type="ECO:0000313" key="2">
    <source>
        <dbReference type="EMBL" id="KLU81998.1"/>
    </source>
</evidence>
<dbReference type="InterPro" id="IPR018786">
    <property type="entry name" value="Mit_KHE1"/>
</dbReference>
<evidence type="ECO:0000313" key="4">
    <source>
        <dbReference type="Proteomes" id="UP000011715"/>
    </source>
</evidence>